<sequence>MYTVTQAAFIIAVYKLADLKQWKDFHPTLLYVCVLNLLYNYITANYQLWKLHPDFFSNHSITDIMNSIILLPAMSFLFLSHYPRNKEKKAIVLYYIKWIIGSVLIESIFVVTDRISFHNGYHFWMEPFFYTLMFTFIRLHYKRPLLTYVLSCLVVLFFIWYFNVPIGTPIDERN</sequence>
<accession>A0A1L3MRV2</accession>
<name>A0A1L3MRV2_9BACI</name>
<keyword evidence="1" id="KW-1133">Transmembrane helix</keyword>
<feature type="transmembrane region" description="Helical" evidence="1">
    <location>
        <begin position="121"/>
        <end position="139"/>
    </location>
</feature>
<dbReference type="AlphaFoldDB" id="A0A1L3MRV2"/>
<organism evidence="2 3">
    <name type="scientific">Bacillus weihaiensis</name>
    <dbReference type="NCBI Taxonomy" id="1547283"/>
    <lineage>
        <taxon>Bacteria</taxon>
        <taxon>Bacillati</taxon>
        <taxon>Bacillota</taxon>
        <taxon>Bacilli</taxon>
        <taxon>Bacillales</taxon>
        <taxon>Bacillaceae</taxon>
        <taxon>Bacillus</taxon>
    </lineage>
</organism>
<feature type="transmembrane region" description="Helical" evidence="1">
    <location>
        <begin position="146"/>
        <end position="164"/>
    </location>
</feature>
<gene>
    <name evidence="2" type="ORF">A9C19_10155</name>
</gene>
<evidence type="ECO:0000313" key="3">
    <source>
        <dbReference type="Proteomes" id="UP000181936"/>
    </source>
</evidence>
<dbReference type="Proteomes" id="UP000181936">
    <property type="component" value="Chromosome"/>
</dbReference>
<dbReference type="NCBIfam" id="NF041644">
    <property type="entry name" value="CBO0543_fam"/>
    <property type="match status" value="1"/>
</dbReference>
<dbReference type="RefSeq" id="WP_072579875.1">
    <property type="nucleotide sequence ID" value="NZ_CP016020.1"/>
</dbReference>
<feature type="transmembrane region" description="Helical" evidence="1">
    <location>
        <begin position="29"/>
        <end position="49"/>
    </location>
</feature>
<dbReference type="OrthoDB" id="2628935at2"/>
<evidence type="ECO:0000256" key="1">
    <source>
        <dbReference type="SAM" id="Phobius"/>
    </source>
</evidence>
<protein>
    <submittedName>
        <fullName evidence="2">Uncharacterized protein</fullName>
    </submittedName>
</protein>
<reference evidence="2 3" key="1">
    <citation type="journal article" date="2016" name="Sci. Rep.">
        <title>Complete genome sequence and transcriptomic analysis of a novel marine strain Bacillus weihaiensis reveals the mechanism of brown algae degradation.</title>
        <authorList>
            <person name="Zhu Y."/>
            <person name="Chen P."/>
            <person name="Bao Y."/>
            <person name="Men Y."/>
            <person name="Zeng Y."/>
            <person name="Yang J."/>
            <person name="Sun J."/>
            <person name="Sun Y."/>
        </authorList>
    </citation>
    <scope>NUCLEOTIDE SEQUENCE [LARGE SCALE GENOMIC DNA]</scope>
    <source>
        <strain evidence="2 3">Alg07</strain>
    </source>
</reference>
<evidence type="ECO:0000313" key="2">
    <source>
        <dbReference type="EMBL" id="APH05082.1"/>
    </source>
</evidence>
<dbReference type="STRING" id="1547283.A9C19_10155"/>
<dbReference type="InterPro" id="IPR048147">
    <property type="entry name" value="CBO0543-like"/>
</dbReference>
<dbReference type="KEGG" id="bwh:A9C19_10155"/>
<dbReference type="EMBL" id="CP016020">
    <property type="protein sequence ID" value="APH05082.1"/>
    <property type="molecule type" value="Genomic_DNA"/>
</dbReference>
<feature type="transmembrane region" description="Helical" evidence="1">
    <location>
        <begin position="61"/>
        <end position="79"/>
    </location>
</feature>
<proteinExistence type="predicted"/>
<keyword evidence="1" id="KW-0472">Membrane</keyword>
<keyword evidence="1" id="KW-0812">Transmembrane</keyword>
<keyword evidence="3" id="KW-1185">Reference proteome</keyword>
<feature type="transmembrane region" description="Helical" evidence="1">
    <location>
        <begin position="91"/>
        <end position="109"/>
    </location>
</feature>